<keyword evidence="3" id="KW-1185">Reference proteome</keyword>
<feature type="region of interest" description="Disordered" evidence="1">
    <location>
        <begin position="1"/>
        <end position="60"/>
    </location>
</feature>
<feature type="compositionally biased region" description="Basic residues" evidence="1">
    <location>
        <begin position="513"/>
        <end position="528"/>
    </location>
</feature>
<feature type="compositionally biased region" description="Low complexity" evidence="1">
    <location>
        <begin position="474"/>
        <end position="486"/>
    </location>
</feature>
<feature type="compositionally biased region" description="Basic and acidic residues" evidence="1">
    <location>
        <begin position="34"/>
        <end position="48"/>
    </location>
</feature>
<protein>
    <submittedName>
        <fullName evidence="2">Uncharacterized protein</fullName>
    </submittedName>
</protein>
<feature type="compositionally biased region" description="Low complexity" evidence="1">
    <location>
        <begin position="493"/>
        <end position="507"/>
    </location>
</feature>
<feature type="region of interest" description="Disordered" evidence="1">
    <location>
        <begin position="149"/>
        <end position="250"/>
    </location>
</feature>
<proteinExistence type="predicted"/>
<dbReference type="AlphaFoldDB" id="A0A6A5Z5L3"/>
<name>A0A6A5Z5L3_9PLEO</name>
<feature type="region of interest" description="Disordered" evidence="1">
    <location>
        <begin position="419"/>
        <end position="528"/>
    </location>
</feature>
<feature type="compositionally biased region" description="Polar residues" evidence="1">
    <location>
        <begin position="50"/>
        <end position="60"/>
    </location>
</feature>
<dbReference type="Proteomes" id="UP000799770">
    <property type="component" value="Unassembled WGS sequence"/>
</dbReference>
<accession>A0A6A5Z5L3</accession>
<feature type="compositionally biased region" description="Pro residues" evidence="1">
    <location>
        <begin position="449"/>
        <end position="459"/>
    </location>
</feature>
<sequence>MDHESRVPVEYGSDCGDSNSFSSESTYPQYDQELGDKSQDEVPGDYEHFTQGSQNGQSTMHSIAQEPPMVSDQVYLSRGYQGPVPNFPNMPTFMQSSPYDYLPEMPQPTGYVHSGYDAPTGSRMQQSFQHAHHLGPVPIAMFQNGLSNVSPTEQQFQPTAPWNLEPTEERRGSSSDDPEDDVPLMLRLQRRSTSCPSTGHHEAAADGDSPSDPPQPDNVDQASGSSHHEETESDFQPVVAPKGKGNAKVPAAANANPMKIDWKLDRFDATFQLDNEGWALAIVSVPGMVREYLFLAPDHPEDEFRLIQRVFLPSQQVRVDDIPKVALLNFHTMAVLVLDVVALRNSPFGPDEDAGHDIMVDPLTFDPDEVFLSASDNWRVGLACGRKNFEMIRGVQEFFDVAMDIVYFIKDNGLVPKKPRERKVRTDKGVKRGARMAPNELQPRKKPKTVPPPTPPPAPAKKSKTAKTAEKSKATNAKAPAKTAPKANKKTQVKANTKTKVTTGKVGRPSGKAARKTLPKGPKGHIKG</sequence>
<dbReference type="EMBL" id="ML977327">
    <property type="protein sequence ID" value="KAF2113611.1"/>
    <property type="molecule type" value="Genomic_DNA"/>
</dbReference>
<evidence type="ECO:0000313" key="2">
    <source>
        <dbReference type="EMBL" id="KAF2113611.1"/>
    </source>
</evidence>
<feature type="compositionally biased region" description="Low complexity" evidence="1">
    <location>
        <begin position="240"/>
        <end position="250"/>
    </location>
</feature>
<reference evidence="2" key="1">
    <citation type="journal article" date="2020" name="Stud. Mycol.">
        <title>101 Dothideomycetes genomes: a test case for predicting lifestyles and emergence of pathogens.</title>
        <authorList>
            <person name="Haridas S."/>
            <person name="Albert R."/>
            <person name="Binder M."/>
            <person name="Bloem J."/>
            <person name="Labutti K."/>
            <person name="Salamov A."/>
            <person name="Andreopoulos B."/>
            <person name="Baker S."/>
            <person name="Barry K."/>
            <person name="Bills G."/>
            <person name="Bluhm B."/>
            <person name="Cannon C."/>
            <person name="Castanera R."/>
            <person name="Culley D."/>
            <person name="Daum C."/>
            <person name="Ezra D."/>
            <person name="Gonzalez J."/>
            <person name="Henrissat B."/>
            <person name="Kuo A."/>
            <person name="Liang C."/>
            <person name="Lipzen A."/>
            <person name="Lutzoni F."/>
            <person name="Magnuson J."/>
            <person name="Mondo S."/>
            <person name="Nolan M."/>
            <person name="Ohm R."/>
            <person name="Pangilinan J."/>
            <person name="Park H.-J."/>
            <person name="Ramirez L."/>
            <person name="Alfaro M."/>
            <person name="Sun H."/>
            <person name="Tritt A."/>
            <person name="Yoshinaga Y."/>
            <person name="Zwiers L.-H."/>
            <person name="Turgeon B."/>
            <person name="Goodwin S."/>
            <person name="Spatafora J."/>
            <person name="Crous P."/>
            <person name="Grigoriev I."/>
        </authorList>
    </citation>
    <scope>NUCLEOTIDE SEQUENCE</scope>
    <source>
        <strain evidence="2">CBS 627.86</strain>
    </source>
</reference>
<feature type="compositionally biased region" description="Polar residues" evidence="1">
    <location>
        <begin position="149"/>
        <end position="160"/>
    </location>
</feature>
<organism evidence="2 3">
    <name type="scientific">Lophiotrema nucula</name>
    <dbReference type="NCBI Taxonomy" id="690887"/>
    <lineage>
        <taxon>Eukaryota</taxon>
        <taxon>Fungi</taxon>
        <taxon>Dikarya</taxon>
        <taxon>Ascomycota</taxon>
        <taxon>Pezizomycotina</taxon>
        <taxon>Dothideomycetes</taxon>
        <taxon>Pleosporomycetidae</taxon>
        <taxon>Pleosporales</taxon>
        <taxon>Lophiotremataceae</taxon>
        <taxon>Lophiotrema</taxon>
    </lineage>
</organism>
<dbReference type="OrthoDB" id="3796908at2759"/>
<evidence type="ECO:0000256" key="1">
    <source>
        <dbReference type="SAM" id="MobiDB-lite"/>
    </source>
</evidence>
<gene>
    <name evidence="2" type="ORF">BDV96DRAFT_647868</name>
</gene>
<feature type="compositionally biased region" description="Polar residues" evidence="1">
    <location>
        <begin position="16"/>
        <end position="29"/>
    </location>
</feature>
<evidence type="ECO:0000313" key="3">
    <source>
        <dbReference type="Proteomes" id="UP000799770"/>
    </source>
</evidence>